<dbReference type="Pfam" id="PF00486">
    <property type="entry name" value="Trans_reg_C"/>
    <property type="match status" value="1"/>
</dbReference>
<dbReference type="InterPro" id="IPR039420">
    <property type="entry name" value="WalR-like"/>
</dbReference>
<dbReference type="GO" id="GO:0000156">
    <property type="term" value="F:phosphorelay response regulator activity"/>
    <property type="evidence" value="ECO:0007669"/>
    <property type="project" value="TreeGrafter"/>
</dbReference>
<sequence>MSEELRIVAVDRTFRRAEALRALAGGADDLLWWGMPDGLAKALILARLRRATSVTLPAQLIEDGWLRLDLATREVTVRGVFMPLTSLEFDLLHVLARNPGQVLSPEQLLRHAWRSRPDGDPSRVKYAVLRLRRGITRATGAKAPIETVRGVGYRYVVPGPDPA</sequence>
<keyword evidence="4 6" id="KW-0238">DNA-binding</keyword>
<dbReference type="CDD" id="cd00383">
    <property type="entry name" value="trans_reg_C"/>
    <property type="match status" value="1"/>
</dbReference>
<dbReference type="Gene3D" id="1.10.10.10">
    <property type="entry name" value="Winged helix-like DNA-binding domain superfamily/Winged helix DNA-binding domain"/>
    <property type="match status" value="1"/>
</dbReference>
<keyword evidence="1" id="KW-0597">Phosphoprotein</keyword>
<gene>
    <name evidence="8" type="ORF">ABII15_34445</name>
</gene>
<protein>
    <submittedName>
        <fullName evidence="8">Response regulator transcription factor</fullName>
    </submittedName>
</protein>
<evidence type="ECO:0000256" key="3">
    <source>
        <dbReference type="ARBA" id="ARBA00023015"/>
    </source>
</evidence>
<dbReference type="InterPro" id="IPR016032">
    <property type="entry name" value="Sig_transdc_resp-reg_C-effctor"/>
</dbReference>
<name>A0AAU8J3G1_9ACTN</name>
<feature type="DNA-binding region" description="OmpR/PhoB-type" evidence="6">
    <location>
        <begin position="58"/>
        <end position="157"/>
    </location>
</feature>
<dbReference type="EMBL" id="CP159534">
    <property type="protein sequence ID" value="XCJ74761.1"/>
    <property type="molecule type" value="Genomic_DNA"/>
</dbReference>
<dbReference type="PANTHER" id="PTHR48111:SF1">
    <property type="entry name" value="TWO-COMPONENT RESPONSE REGULATOR ORR33"/>
    <property type="match status" value="1"/>
</dbReference>
<dbReference type="RefSeq" id="WP_353946198.1">
    <property type="nucleotide sequence ID" value="NZ_CP159534.1"/>
</dbReference>
<keyword evidence="2" id="KW-0902">Two-component regulatory system</keyword>
<dbReference type="AlphaFoldDB" id="A0AAU8J3G1"/>
<dbReference type="GO" id="GO:0005829">
    <property type="term" value="C:cytosol"/>
    <property type="evidence" value="ECO:0007669"/>
    <property type="project" value="TreeGrafter"/>
</dbReference>
<keyword evidence="5" id="KW-0804">Transcription</keyword>
<evidence type="ECO:0000256" key="5">
    <source>
        <dbReference type="ARBA" id="ARBA00023163"/>
    </source>
</evidence>
<organism evidence="8">
    <name type="scientific">Streptomyces tabacisoli</name>
    <dbReference type="NCBI Taxonomy" id="3156398"/>
    <lineage>
        <taxon>Bacteria</taxon>
        <taxon>Bacillati</taxon>
        <taxon>Actinomycetota</taxon>
        <taxon>Actinomycetes</taxon>
        <taxon>Kitasatosporales</taxon>
        <taxon>Streptomycetaceae</taxon>
        <taxon>Streptomyces</taxon>
    </lineage>
</organism>
<evidence type="ECO:0000313" key="8">
    <source>
        <dbReference type="EMBL" id="XCJ74761.1"/>
    </source>
</evidence>
<dbReference type="GO" id="GO:0000976">
    <property type="term" value="F:transcription cis-regulatory region binding"/>
    <property type="evidence" value="ECO:0007669"/>
    <property type="project" value="TreeGrafter"/>
</dbReference>
<keyword evidence="3" id="KW-0805">Transcription regulation</keyword>
<reference evidence="8" key="1">
    <citation type="submission" date="2024-06" db="EMBL/GenBank/DDBJ databases">
        <title>Streptomyces sp. strain HUAS MG91 genome sequences.</title>
        <authorList>
            <person name="Mo P."/>
        </authorList>
    </citation>
    <scope>NUCLEOTIDE SEQUENCE</scope>
    <source>
        <strain evidence="8">HUAS MG91</strain>
    </source>
</reference>
<dbReference type="SMART" id="SM00862">
    <property type="entry name" value="Trans_reg_C"/>
    <property type="match status" value="1"/>
</dbReference>
<dbReference type="PROSITE" id="PS51755">
    <property type="entry name" value="OMPR_PHOB"/>
    <property type="match status" value="1"/>
</dbReference>
<dbReference type="InterPro" id="IPR036388">
    <property type="entry name" value="WH-like_DNA-bd_sf"/>
</dbReference>
<dbReference type="SUPFAM" id="SSF46894">
    <property type="entry name" value="C-terminal effector domain of the bipartite response regulators"/>
    <property type="match status" value="1"/>
</dbReference>
<evidence type="ECO:0000256" key="2">
    <source>
        <dbReference type="ARBA" id="ARBA00023012"/>
    </source>
</evidence>
<evidence type="ECO:0000256" key="4">
    <source>
        <dbReference type="ARBA" id="ARBA00023125"/>
    </source>
</evidence>
<dbReference type="InterPro" id="IPR001867">
    <property type="entry name" value="OmpR/PhoB-type_DNA-bd"/>
</dbReference>
<evidence type="ECO:0000259" key="7">
    <source>
        <dbReference type="PROSITE" id="PS51755"/>
    </source>
</evidence>
<evidence type="ECO:0000256" key="6">
    <source>
        <dbReference type="PROSITE-ProRule" id="PRU01091"/>
    </source>
</evidence>
<proteinExistence type="predicted"/>
<dbReference type="KEGG" id="stac:ABII15_34445"/>
<accession>A0AAU8J3G1</accession>
<dbReference type="GO" id="GO:0006355">
    <property type="term" value="P:regulation of DNA-templated transcription"/>
    <property type="evidence" value="ECO:0007669"/>
    <property type="project" value="InterPro"/>
</dbReference>
<dbReference type="GO" id="GO:0032993">
    <property type="term" value="C:protein-DNA complex"/>
    <property type="evidence" value="ECO:0007669"/>
    <property type="project" value="TreeGrafter"/>
</dbReference>
<dbReference type="PANTHER" id="PTHR48111">
    <property type="entry name" value="REGULATOR OF RPOS"/>
    <property type="match status" value="1"/>
</dbReference>
<feature type="domain" description="OmpR/PhoB-type" evidence="7">
    <location>
        <begin position="58"/>
        <end position="157"/>
    </location>
</feature>
<evidence type="ECO:0000256" key="1">
    <source>
        <dbReference type="ARBA" id="ARBA00022553"/>
    </source>
</evidence>